<comment type="caution">
    <text evidence="6">The sequence shown here is derived from an EMBL/GenBank/DDBJ whole genome shotgun (WGS) entry which is preliminary data.</text>
</comment>
<feature type="transmembrane region" description="Helical" evidence="4">
    <location>
        <begin position="368"/>
        <end position="390"/>
    </location>
</feature>
<protein>
    <submittedName>
        <fullName evidence="6">MFS transporter</fullName>
    </submittedName>
</protein>
<dbReference type="AlphaFoldDB" id="A0A2A4FSA9"/>
<evidence type="ECO:0000259" key="5">
    <source>
        <dbReference type="PROSITE" id="PS50850"/>
    </source>
</evidence>
<evidence type="ECO:0000313" key="6">
    <source>
        <dbReference type="EMBL" id="PCE40572.1"/>
    </source>
</evidence>
<feature type="transmembrane region" description="Helical" evidence="4">
    <location>
        <begin position="136"/>
        <end position="158"/>
    </location>
</feature>
<dbReference type="InterPro" id="IPR036259">
    <property type="entry name" value="MFS_trans_sf"/>
</dbReference>
<organism evidence="6 7">
    <name type="scientific">Rhizorhabdus dicambivorans</name>
    <dbReference type="NCBI Taxonomy" id="1850238"/>
    <lineage>
        <taxon>Bacteria</taxon>
        <taxon>Pseudomonadati</taxon>
        <taxon>Pseudomonadota</taxon>
        <taxon>Alphaproteobacteria</taxon>
        <taxon>Sphingomonadales</taxon>
        <taxon>Sphingomonadaceae</taxon>
        <taxon>Rhizorhabdus</taxon>
    </lineage>
</organism>
<evidence type="ECO:0000313" key="7">
    <source>
        <dbReference type="Proteomes" id="UP000218934"/>
    </source>
</evidence>
<feature type="domain" description="Major facilitator superfamily (MFS) profile" evidence="5">
    <location>
        <begin position="8"/>
        <end position="392"/>
    </location>
</feature>
<dbReference type="InterPro" id="IPR011701">
    <property type="entry name" value="MFS"/>
</dbReference>
<dbReference type="Gene3D" id="1.20.1250.20">
    <property type="entry name" value="MFS general substrate transporter like domains"/>
    <property type="match status" value="1"/>
</dbReference>
<feature type="transmembrane region" description="Helical" evidence="4">
    <location>
        <begin position="303"/>
        <end position="329"/>
    </location>
</feature>
<gene>
    <name evidence="6" type="ORF">COO09_19805</name>
</gene>
<feature type="transmembrane region" description="Helical" evidence="4">
    <location>
        <begin position="164"/>
        <end position="184"/>
    </location>
</feature>
<feature type="transmembrane region" description="Helical" evidence="4">
    <location>
        <begin position="103"/>
        <end position="124"/>
    </location>
</feature>
<keyword evidence="1 4" id="KW-0812">Transmembrane</keyword>
<reference evidence="6 7" key="1">
    <citation type="submission" date="2017-09" db="EMBL/GenBank/DDBJ databases">
        <title>The Catabolism of 3,6-Dichlorosalicylic acid is Initiated by the Cytochrome P450 Monooxygenase DsmABC in Rhizorhabdus dicambivorans Ndbn-20.</title>
        <authorList>
            <person name="Na L."/>
        </authorList>
    </citation>
    <scope>NUCLEOTIDE SEQUENCE [LARGE SCALE GENOMIC DNA]</scope>
    <source>
        <strain evidence="6 7">Ndbn-20m</strain>
    </source>
</reference>
<feature type="transmembrane region" description="Helical" evidence="4">
    <location>
        <begin position="46"/>
        <end position="70"/>
    </location>
</feature>
<dbReference type="PANTHER" id="PTHR11360:SF290">
    <property type="entry name" value="MONOCARBOXYLATE MFS PERMEASE"/>
    <property type="match status" value="1"/>
</dbReference>
<name>A0A2A4FSA9_9SPHN</name>
<dbReference type="PANTHER" id="PTHR11360">
    <property type="entry name" value="MONOCARBOXYLATE TRANSPORTER"/>
    <property type="match status" value="1"/>
</dbReference>
<dbReference type="KEGG" id="rdi:CMV14_07615"/>
<keyword evidence="3 4" id="KW-0472">Membrane</keyword>
<accession>A0A2A4FSA9</accession>
<dbReference type="Pfam" id="PF07690">
    <property type="entry name" value="MFS_1"/>
    <property type="match status" value="1"/>
</dbReference>
<dbReference type="Proteomes" id="UP000218934">
    <property type="component" value="Unassembled WGS sequence"/>
</dbReference>
<feature type="transmembrane region" description="Helical" evidence="4">
    <location>
        <begin position="12"/>
        <end position="34"/>
    </location>
</feature>
<dbReference type="OrthoDB" id="5719306at2"/>
<keyword evidence="2 4" id="KW-1133">Transmembrane helix</keyword>
<dbReference type="SUPFAM" id="SSF103473">
    <property type="entry name" value="MFS general substrate transporter"/>
    <property type="match status" value="1"/>
</dbReference>
<dbReference type="EMBL" id="NWUF01000026">
    <property type="protein sequence ID" value="PCE40572.1"/>
    <property type="molecule type" value="Genomic_DNA"/>
</dbReference>
<evidence type="ECO:0000256" key="4">
    <source>
        <dbReference type="SAM" id="Phobius"/>
    </source>
</evidence>
<dbReference type="InterPro" id="IPR020846">
    <property type="entry name" value="MFS_dom"/>
</dbReference>
<keyword evidence="7" id="KW-1185">Reference proteome</keyword>
<dbReference type="InterPro" id="IPR050327">
    <property type="entry name" value="Proton-linked_MCT"/>
</dbReference>
<evidence type="ECO:0000256" key="2">
    <source>
        <dbReference type="ARBA" id="ARBA00022989"/>
    </source>
</evidence>
<sequence length="397" mass="41397">MPIMIALRWRMAALAFLAQNVGLGMVLSSFGILLPRICEDLGASRAAAAVAVSIFMMMFGLVSPLVGLGLARFPLRLFMSGGAALCAIAMAAAAFATDIRWLVLLYAIVGIGSGFLGIVAPMTLISRWFDRKRGSVLGIATAPIFMFLSPPAAAMLLKLGGLEAAFLAMAGTFAAVALLMLMVVERPKGQAEAAAPQDQPPAPDRATFLRQPAFWTLTLGIALMAGSGTALYAHGVVYMIQKGIGADGATIAFTIFAGGGVIGTSLFGWLADRITPIRALIIDALAQFALWSCLVLVTDLAALILVCAMIGIGLPALNALQAAALAALFGVRSVPGAIGISYFIKVPFLLIAAPAVGHMFDITQSYDAAFGTLAALMLVSLILFATVPFLHRPVEVR</sequence>
<feature type="transmembrane region" description="Helical" evidence="4">
    <location>
        <begin position="249"/>
        <end position="270"/>
    </location>
</feature>
<evidence type="ECO:0000256" key="1">
    <source>
        <dbReference type="ARBA" id="ARBA00022692"/>
    </source>
</evidence>
<feature type="transmembrane region" description="Helical" evidence="4">
    <location>
        <begin position="77"/>
        <end position="97"/>
    </location>
</feature>
<proteinExistence type="predicted"/>
<dbReference type="PROSITE" id="PS50850">
    <property type="entry name" value="MFS"/>
    <property type="match status" value="1"/>
</dbReference>
<feature type="transmembrane region" description="Helical" evidence="4">
    <location>
        <begin position="336"/>
        <end position="356"/>
    </location>
</feature>
<evidence type="ECO:0000256" key="3">
    <source>
        <dbReference type="ARBA" id="ARBA00023136"/>
    </source>
</evidence>
<feature type="transmembrane region" description="Helical" evidence="4">
    <location>
        <begin position="214"/>
        <end position="237"/>
    </location>
</feature>
<dbReference type="GO" id="GO:0022857">
    <property type="term" value="F:transmembrane transporter activity"/>
    <property type="evidence" value="ECO:0007669"/>
    <property type="project" value="InterPro"/>
</dbReference>